<dbReference type="InterPro" id="IPR006527">
    <property type="entry name" value="F-box-assoc_dom_typ1"/>
</dbReference>
<sequence>MSHRRRSFVDLPEDLQSNVFLRLPVKCLLICKCVCKYFRTIIQNPDFTKAHLTCPRPITTETSRSLILGLIDKSKIPHIQCHDHLLSIDSAGEIFSSSPISPPIPYVGVLFLVGSCSGLICFDVRISLLTSESNFLLWNPVTRQTRYLPRLKNRSKCVCRITEFGFVRETNEYMVVNVIRSNVSCNIEIELYKMSTNSWTVYCNTTIGKLITPVGPRFGLDQEASSLFSNGCFHWLTRYSVGAYIVSFNLKNEELGLIKAVHHGRESYFSHWKLAVIEEALAMIYWKYNDRCEIWVLTDYRVEGSWVLKFNSSYDFILHPVGYWKYDLMIISMENEYCLLDLNAGDGERIPNMGSLVLRKFCSFEESFAPVRRLL</sequence>
<dbReference type="SMART" id="SM00256">
    <property type="entry name" value="FBOX"/>
    <property type="match status" value="1"/>
</dbReference>
<proteinExistence type="predicted"/>
<dbReference type="Pfam" id="PF07734">
    <property type="entry name" value="FBA_1"/>
    <property type="match status" value="1"/>
</dbReference>
<comment type="caution">
    <text evidence="2">The sequence shown here is derived from an EMBL/GenBank/DDBJ whole genome shotgun (WGS) entry which is preliminary data.</text>
</comment>
<gene>
    <name evidence="2" type="ORF">POM88_030280</name>
</gene>
<reference evidence="2" key="2">
    <citation type="submission" date="2023-05" db="EMBL/GenBank/DDBJ databases">
        <authorList>
            <person name="Schelkunov M.I."/>
        </authorList>
    </citation>
    <scope>NUCLEOTIDE SEQUENCE</scope>
    <source>
        <strain evidence="2">Hsosn_3</strain>
        <tissue evidence="2">Leaf</tissue>
    </source>
</reference>
<name>A0AAD8MIH3_9APIA</name>
<dbReference type="EMBL" id="JAUIZM010000007">
    <property type="protein sequence ID" value="KAK1374087.1"/>
    <property type="molecule type" value="Genomic_DNA"/>
</dbReference>
<dbReference type="Pfam" id="PF00646">
    <property type="entry name" value="F-box"/>
    <property type="match status" value="1"/>
</dbReference>
<dbReference type="Gene3D" id="1.20.1280.50">
    <property type="match status" value="1"/>
</dbReference>
<dbReference type="AlphaFoldDB" id="A0AAD8MIH3"/>
<dbReference type="PANTHER" id="PTHR31672:SF13">
    <property type="entry name" value="F-BOX PROTEIN CPR30-LIKE"/>
    <property type="match status" value="1"/>
</dbReference>
<keyword evidence="3" id="KW-1185">Reference proteome</keyword>
<reference evidence="2" key="1">
    <citation type="submission" date="2023-02" db="EMBL/GenBank/DDBJ databases">
        <title>Genome of toxic invasive species Heracleum sosnowskyi carries increased number of genes despite the absence of recent whole-genome duplications.</title>
        <authorList>
            <person name="Schelkunov M."/>
            <person name="Shtratnikova V."/>
            <person name="Makarenko M."/>
            <person name="Klepikova A."/>
            <person name="Omelchenko D."/>
            <person name="Novikova G."/>
            <person name="Obukhova E."/>
            <person name="Bogdanov V."/>
            <person name="Penin A."/>
            <person name="Logacheva M."/>
        </authorList>
    </citation>
    <scope>NUCLEOTIDE SEQUENCE</scope>
    <source>
        <strain evidence="2">Hsosn_3</strain>
        <tissue evidence="2">Leaf</tissue>
    </source>
</reference>
<dbReference type="InterPro" id="IPR017451">
    <property type="entry name" value="F-box-assoc_interact_dom"/>
</dbReference>
<dbReference type="SUPFAM" id="SSF81383">
    <property type="entry name" value="F-box domain"/>
    <property type="match status" value="1"/>
</dbReference>
<dbReference type="InterPro" id="IPR036047">
    <property type="entry name" value="F-box-like_dom_sf"/>
</dbReference>
<dbReference type="PROSITE" id="PS50181">
    <property type="entry name" value="FBOX"/>
    <property type="match status" value="1"/>
</dbReference>
<accession>A0AAD8MIH3</accession>
<evidence type="ECO:0000313" key="3">
    <source>
        <dbReference type="Proteomes" id="UP001237642"/>
    </source>
</evidence>
<dbReference type="PANTHER" id="PTHR31672">
    <property type="entry name" value="BNACNNG10540D PROTEIN"/>
    <property type="match status" value="1"/>
</dbReference>
<dbReference type="InterPro" id="IPR001810">
    <property type="entry name" value="F-box_dom"/>
</dbReference>
<evidence type="ECO:0000313" key="2">
    <source>
        <dbReference type="EMBL" id="KAK1374087.1"/>
    </source>
</evidence>
<feature type="domain" description="F-box" evidence="1">
    <location>
        <begin position="5"/>
        <end position="52"/>
    </location>
</feature>
<organism evidence="2 3">
    <name type="scientific">Heracleum sosnowskyi</name>
    <dbReference type="NCBI Taxonomy" id="360622"/>
    <lineage>
        <taxon>Eukaryota</taxon>
        <taxon>Viridiplantae</taxon>
        <taxon>Streptophyta</taxon>
        <taxon>Embryophyta</taxon>
        <taxon>Tracheophyta</taxon>
        <taxon>Spermatophyta</taxon>
        <taxon>Magnoliopsida</taxon>
        <taxon>eudicotyledons</taxon>
        <taxon>Gunneridae</taxon>
        <taxon>Pentapetalae</taxon>
        <taxon>asterids</taxon>
        <taxon>campanulids</taxon>
        <taxon>Apiales</taxon>
        <taxon>Apiaceae</taxon>
        <taxon>Apioideae</taxon>
        <taxon>apioid superclade</taxon>
        <taxon>Tordylieae</taxon>
        <taxon>Tordyliinae</taxon>
        <taxon>Heracleum</taxon>
    </lineage>
</organism>
<dbReference type="Proteomes" id="UP001237642">
    <property type="component" value="Unassembled WGS sequence"/>
</dbReference>
<dbReference type="InterPro" id="IPR050796">
    <property type="entry name" value="SCF_F-box_component"/>
</dbReference>
<protein>
    <submittedName>
        <fullName evidence="2">F-box domain-containing protein</fullName>
    </submittedName>
</protein>
<dbReference type="NCBIfam" id="TIGR01640">
    <property type="entry name" value="F_box_assoc_1"/>
    <property type="match status" value="1"/>
</dbReference>
<evidence type="ECO:0000259" key="1">
    <source>
        <dbReference type="PROSITE" id="PS50181"/>
    </source>
</evidence>